<dbReference type="PANTHER" id="PTHR45626">
    <property type="entry name" value="TRANSCRIPTION TERMINATION FACTOR 2-RELATED"/>
    <property type="match status" value="1"/>
</dbReference>
<evidence type="ECO:0000259" key="12">
    <source>
        <dbReference type="PROSITE" id="PS50234"/>
    </source>
</evidence>
<dbReference type="Pfam" id="PF00271">
    <property type="entry name" value="Helicase_C"/>
    <property type="match status" value="1"/>
</dbReference>
<evidence type="ECO:0000259" key="11">
    <source>
        <dbReference type="PROSITE" id="PS50089"/>
    </source>
</evidence>
<keyword evidence="3" id="KW-0547">Nucleotide-binding</keyword>
<evidence type="ECO:0000256" key="7">
    <source>
        <dbReference type="ARBA" id="ARBA00022833"/>
    </source>
</evidence>
<dbReference type="InterPro" id="IPR038718">
    <property type="entry name" value="SNF2-like_sf"/>
</dbReference>
<dbReference type="Gene3D" id="3.40.50.300">
    <property type="entry name" value="P-loop containing nucleotide triphosphate hydrolases"/>
    <property type="match status" value="1"/>
</dbReference>
<feature type="compositionally biased region" description="Low complexity" evidence="10">
    <location>
        <begin position="16"/>
        <end position="27"/>
    </location>
</feature>
<feature type="compositionally biased region" description="Polar residues" evidence="10">
    <location>
        <begin position="28"/>
        <end position="42"/>
    </location>
</feature>
<dbReference type="GO" id="GO:0016787">
    <property type="term" value="F:hydrolase activity"/>
    <property type="evidence" value="ECO:0007669"/>
    <property type="project" value="UniProtKB-KW"/>
</dbReference>
<evidence type="ECO:0000313" key="15">
    <source>
        <dbReference type="EMBL" id="SJL01427.1"/>
    </source>
</evidence>
<dbReference type="InterPro" id="IPR001650">
    <property type="entry name" value="Helicase_C-like"/>
</dbReference>
<keyword evidence="16" id="KW-1185">Reference proteome</keyword>
<evidence type="ECO:0000256" key="4">
    <source>
        <dbReference type="ARBA" id="ARBA00022771"/>
    </source>
</evidence>
<dbReference type="InterPro" id="IPR027417">
    <property type="entry name" value="P-loop_NTPase"/>
</dbReference>
<evidence type="ECO:0000256" key="9">
    <source>
        <dbReference type="PROSITE-ProRule" id="PRU00175"/>
    </source>
</evidence>
<proteinExistence type="inferred from homology"/>
<dbReference type="InterPro" id="IPR036465">
    <property type="entry name" value="vWFA_dom_sf"/>
</dbReference>
<dbReference type="Pfam" id="PF00176">
    <property type="entry name" value="SNF2-rel_dom"/>
    <property type="match status" value="1"/>
</dbReference>
<dbReference type="InterPro" id="IPR001841">
    <property type="entry name" value="Znf_RING"/>
</dbReference>
<evidence type="ECO:0000256" key="5">
    <source>
        <dbReference type="ARBA" id="ARBA00022801"/>
    </source>
</evidence>
<dbReference type="CDD" id="cd18008">
    <property type="entry name" value="DEXDc_SHPRH-like"/>
    <property type="match status" value="1"/>
</dbReference>
<dbReference type="OrthoDB" id="448448at2759"/>
<dbReference type="GO" id="GO:0006289">
    <property type="term" value="P:nucleotide-excision repair"/>
    <property type="evidence" value="ECO:0007669"/>
    <property type="project" value="TreeGrafter"/>
</dbReference>
<feature type="domain" description="Helicase ATP-binding" evidence="13">
    <location>
        <begin position="389"/>
        <end position="558"/>
    </location>
</feature>
<name>A0A284QY68_ARMOS</name>
<dbReference type="InterPro" id="IPR013083">
    <property type="entry name" value="Znf_RING/FYVE/PHD"/>
</dbReference>
<evidence type="ECO:0000259" key="14">
    <source>
        <dbReference type="PROSITE" id="PS51194"/>
    </source>
</evidence>
<dbReference type="GO" id="GO:0005524">
    <property type="term" value="F:ATP binding"/>
    <property type="evidence" value="ECO:0007669"/>
    <property type="project" value="UniProtKB-KW"/>
</dbReference>
<feature type="domain" description="VWFA" evidence="12">
    <location>
        <begin position="1053"/>
        <end position="1242"/>
    </location>
</feature>
<organism evidence="15 16">
    <name type="scientific">Armillaria ostoyae</name>
    <name type="common">Armillaria root rot fungus</name>
    <dbReference type="NCBI Taxonomy" id="47428"/>
    <lineage>
        <taxon>Eukaryota</taxon>
        <taxon>Fungi</taxon>
        <taxon>Dikarya</taxon>
        <taxon>Basidiomycota</taxon>
        <taxon>Agaricomycotina</taxon>
        <taxon>Agaricomycetes</taxon>
        <taxon>Agaricomycetidae</taxon>
        <taxon>Agaricales</taxon>
        <taxon>Marasmiineae</taxon>
        <taxon>Physalacriaceae</taxon>
        <taxon>Armillaria</taxon>
    </lineage>
</organism>
<feature type="compositionally biased region" description="Polar residues" evidence="10">
    <location>
        <begin position="201"/>
        <end position="220"/>
    </location>
</feature>
<evidence type="ECO:0000259" key="13">
    <source>
        <dbReference type="PROSITE" id="PS51192"/>
    </source>
</evidence>
<dbReference type="STRING" id="47428.A0A284QY68"/>
<sequence length="1261" mass="141991">MARVTRQSVRKQQEASSTPTTTNPSPTFSARTSLADSPPTSDGDQEAEEIKVATTRARFSRALSKRKAESEDLDSDTSEKPRRGGKQAPKRRAVGGNRVYVEVPARAAKAKGNAAVESPAKNKGKAPVRPKATAVNDDDQNSNLEYDEDRDLEESDTSGSEFVASDDESVFEGSGGPGNEDHSDADSDSEDEEALMLQLAVRNSLNTNSEDAGESSSAQMSPAALRAAAAERRLTRANRSIDVDDSAMEFLGDLSSESDDEPLSRRGKGKGKAKAKASADPPKVMTFAELRKLRREAKNKNLEETKATRMEEKAMRKRLGRRLTYAEKSTIALHYHHEELCNVWGNLEESIPVVVPIKADQPADIKLTLLPFQREGLYWMKQQEQGVWHGGMLADEMGMGKTIQIIALLISDRKKPNLVIAPTVAIMQWKNEIEAHTDGMKVLIWHGHARESDVKELKKYDVVLSTYAVLESSFRKQEKGFERKKGDRKMLVTEKSPVHQIQWNRIILDEAHNIKERATNTAKAAFELQGNYRWCLSGTPLQNRVGELYSLVRFLGGDPFSYYFCKRCPCKSLHWRFKDKRTCDDCGHSPMQHTCFWNNEILTPIQKHGMQGPGKPAFKKLKVLLDRMMLRRTKLQRADDLGLPPRTVIVRRDYFSPEEKELYTSLFSDAKRQFNTYLDHGTILNNYSNIFSLLTRMRQMACHPDLVIRSKTNANKFIQEDESEATVCRLCNDIAEDAIQSKCRHIFDRECIKQYLNTAVEQNPACPVCHLVLTIDLEAPALELGEEQAQARQGILGRLNIDTWRSSTKIEALVEELSNLRMQDSTTKSLVFSQFVNFLDLIAFRLQKAGFTICRLEGTMSPQARDATIKHFMNNVDVTVFLVSLKAGGVALNLTEASRVYLMDSWWNPAVEYQAMDRIHRLGQHRPVKAIKLVVEDSIESRIVQLQEKKSAMVDATLSPDDSAMGRLTPADLSFLFRSFKLEFESQPSISIRRPAAFLVTAVFTFKNQPAKKHQHVSLVLVLFYPLTRIVDFRTPYRQQSLEDALEMLRKFDTVIVLDDSSSMLGPSWTEATEALSNLADMAGRYDDDGIDIYFLNDPKFGRNIKTDEQVRALLSSVSPKGVTPIGGRLDDLLGDYLHLLESKTYEELKLIKHRNYIVITDGQATDDPATVIAAMAKRLDNGHFPQTQVGIQFIQIGKSSKAARYLRELDDDLRNKFNIRDMVDTTEHHGQLTGEYLIKALIGGINRRVDNHGGSAVIDY</sequence>
<dbReference type="PANTHER" id="PTHR45626:SF12">
    <property type="entry name" value="DNA REPAIR PROTEIN RAD16"/>
    <property type="match status" value="1"/>
</dbReference>
<reference evidence="16" key="1">
    <citation type="journal article" date="2017" name="Nat. Ecol. Evol.">
        <title>Genome expansion and lineage-specific genetic innovations in the forest pathogenic fungi Armillaria.</title>
        <authorList>
            <person name="Sipos G."/>
            <person name="Prasanna A.N."/>
            <person name="Walter M.C."/>
            <person name="O'Connor E."/>
            <person name="Balint B."/>
            <person name="Krizsan K."/>
            <person name="Kiss B."/>
            <person name="Hess J."/>
            <person name="Varga T."/>
            <person name="Slot J."/>
            <person name="Riley R."/>
            <person name="Boka B."/>
            <person name="Rigling D."/>
            <person name="Barry K."/>
            <person name="Lee J."/>
            <person name="Mihaltcheva S."/>
            <person name="LaButti K."/>
            <person name="Lipzen A."/>
            <person name="Waldron R."/>
            <person name="Moloney N.M."/>
            <person name="Sperisen C."/>
            <person name="Kredics L."/>
            <person name="Vagvoelgyi C."/>
            <person name="Patrignani A."/>
            <person name="Fitzpatrick D."/>
            <person name="Nagy I."/>
            <person name="Doyle S."/>
            <person name="Anderson J.B."/>
            <person name="Grigoriev I.V."/>
            <person name="Gueldener U."/>
            <person name="Muensterkoetter M."/>
            <person name="Nagy L.G."/>
        </authorList>
    </citation>
    <scope>NUCLEOTIDE SEQUENCE [LARGE SCALE GENOMIC DNA]</scope>
    <source>
        <strain evidence="16">C18/9</strain>
    </source>
</reference>
<evidence type="ECO:0000256" key="3">
    <source>
        <dbReference type="ARBA" id="ARBA00022741"/>
    </source>
</evidence>
<dbReference type="SUPFAM" id="SSF52540">
    <property type="entry name" value="P-loop containing nucleoside triphosphate hydrolases"/>
    <property type="match status" value="2"/>
</dbReference>
<dbReference type="SMART" id="SM00184">
    <property type="entry name" value="RING"/>
    <property type="match status" value="1"/>
</dbReference>
<dbReference type="InterPro" id="IPR049730">
    <property type="entry name" value="SNF2/RAD54-like_C"/>
</dbReference>
<dbReference type="SUPFAM" id="SSF53300">
    <property type="entry name" value="vWA-like"/>
    <property type="match status" value="1"/>
</dbReference>
<dbReference type="Proteomes" id="UP000219338">
    <property type="component" value="Unassembled WGS sequence"/>
</dbReference>
<dbReference type="SMART" id="SM00487">
    <property type="entry name" value="DEXDc"/>
    <property type="match status" value="1"/>
</dbReference>
<dbReference type="GO" id="GO:0008094">
    <property type="term" value="F:ATP-dependent activity, acting on DNA"/>
    <property type="evidence" value="ECO:0007669"/>
    <property type="project" value="TreeGrafter"/>
</dbReference>
<keyword evidence="5" id="KW-0378">Hydrolase</keyword>
<dbReference type="GO" id="GO:0008270">
    <property type="term" value="F:zinc ion binding"/>
    <property type="evidence" value="ECO:0007669"/>
    <property type="project" value="UniProtKB-KW"/>
</dbReference>
<feature type="compositionally biased region" description="Basic residues" evidence="10">
    <location>
        <begin position="83"/>
        <end position="93"/>
    </location>
</feature>
<evidence type="ECO:0000256" key="1">
    <source>
        <dbReference type="ARBA" id="ARBA00007025"/>
    </source>
</evidence>
<dbReference type="PROSITE" id="PS50089">
    <property type="entry name" value="ZF_RING_2"/>
    <property type="match status" value="1"/>
</dbReference>
<keyword evidence="2" id="KW-0479">Metal-binding</keyword>
<dbReference type="AlphaFoldDB" id="A0A284QY68"/>
<feature type="compositionally biased region" description="Low complexity" evidence="10">
    <location>
        <begin position="105"/>
        <end position="115"/>
    </location>
</feature>
<dbReference type="Gene3D" id="3.30.40.10">
    <property type="entry name" value="Zinc/RING finger domain, C3HC4 (zinc finger)"/>
    <property type="match status" value="1"/>
</dbReference>
<feature type="compositionally biased region" description="Acidic residues" evidence="10">
    <location>
        <begin position="136"/>
        <end position="156"/>
    </location>
</feature>
<dbReference type="SMART" id="SM00490">
    <property type="entry name" value="HELICc"/>
    <property type="match status" value="1"/>
</dbReference>
<feature type="compositionally biased region" description="Basic residues" evidence="10">
    <location>
        <begin position="265"/>
        <end position="275"/>
    </location>
</feature>
<keyword evidence="7" id="KW-0862">Zinc</keyword>
<dbReference type="InterPro" id="IPR050628">
    <property type="entry name" value="SNF2_RAD54_helicase_TF"/>
</dbReference>
<evidence type="ECO:0000256" key="8">
    <source>
        <dbReference type="ARBA" id="ARBA00022840"/>
    </source>
</evidence>
<dbReference type="GO" id="GO:0004386">
    <property type="term" value="F:helicase activity"/>
    <property type="evidence" value="ECO:0007669"/>
    <property type="project" value="UniProtKB-KW"/>
</dbReference>
<dbReference type="InterPro" id="IPR002035">
    <property type="entry name" value="VWF_A"/>
</dbReference>
<feature type="region of interest" description="Disordered" evidence="10">
    <location>
        <begin position="1"/>
        <end position="228"/>
    </location>
</feature>
<dbReference type="SUPFAM" id="SSF57850">
    <property type="entry name" value="RING/U-box"/>
    <property type="match status" value="1"/>
</dbReference>
<dbReference type="InterPro" id="IPR000330">
    <property type="entry name" value="SNF2_N"/>
</dbReference>
<dbReference type="Gene3D" id="3.40.50.410">
    <property type="entry name" value="von Willebrand factor, type A domain"/>
    <property type="match status" value="1"/>
</dbReference>
<evidence type="ECO:0000313" key="16">
    <source>
        <dbReference type="Proteomes" id="UP000219338"/>
    </source>
</evidence>
<evidence type="ECO:0000256" key="10">
    <source>
        <dbReference type="SAM" id="MobiDB-lite"/>
    </source>
</evidence>
<dbReference type="InterPro" id="IPR018957">
    <property type="entry name" value="Znf_C3HC4_RING-type"/>
</dbReference>
<dbReference type="OMA" id="RMEEKAM"/>
<dbReference type="Pfam" id="PF00097">
    <property type="entry name" value="zf-C3HC4"/>
    <property type="match status" value="1"/>
</dbReference>
<gene>
    <name evidence="15" type="ORF">ARMOST_04749</name>
</gene>
<keyword evidence="8" id="KW-0067">ATP-binding</keyword>
<feature type="domain" description="Helicase C-terminal" evidence="14">
    <location>
        <begin position="809"/>
        <end position="966"/>
    </location>
</feature>
<comment type="similarity">
    <text evidence="1">Belongs to the SNF2/RAD54 helicase family.</text>
</comment>
<keyword evidence="4 9" id="KW-0863">Zinc-finger</keyword>
<dbReference type="EMBL" id="FUEG01000003">
    <property type="protein sequence ID" value="SJL01427.1"/>
    <property type="molecule type" value="Genomic_DNA"/>
</dbReference>
<evidence type="ECO:0000256" key="6">
    <source>
        <dbReference type="ARBA" id="ARBA00022806"/>
    </source>
</evidence>
<keyword evidence="6" id="KW-0347">Helicase</keyword>
<dbReference type="PROSITE" id="PS51194">
    <property type="entry name" value="HELICASE_CTER"/>
    <property type="match status" value="1"/>
</dbReference>
<dbReference type="PROSITE" id="PS50234">
    <property type="entry name" value="VWFA"/>
    <property type="match status" value="1"/>
</dbReference>
<evidence type="ECO:0000256" key="2">
    <source>
        <dbReference type="ARBA" id="ARBA00022723"/>
    </source>
</evidence>
<feature type="region of interest" description="Disordered" evidence="10">
    <location>
        <begin position="252"/>
        <end position="281"/>
    </location>
</feature>
<dbReference type="CDD" id="cd18793">
    <property type="entry name" value="SF2_C_SNF"/>
    <property type="match status" value="1"/>
</dbReference>
<feature type="domain" description="RING-type" evidence="11">
    <location>
        <begin position="728"/>
        <end position="770"/>
    </location>
</feature>
<dbReference type="PROSITE" id="PS51192">
    <property type="entry name" value="HELICASE_ATP_BIND_1"/>
    <property type="match status" value="1"/>
</dbReference>
<protein>
    <submittedName>
        <fullName evidence="15">Related to RAD16-nucleotide excision repair protein</fullName>
    </submittedName>
</protein>
<accession>A0A284QY68</accession>
<dbReference type="Gene3D" id="3.40.50.10810">
    <property type="entry name" value="Tandem AAA-ATPase domain"/>
    <property type="match status" value="1"/>
</dbReference>
<dbReference type="InterPro" id="IPR014001">
    <property type="entry name" value="Helicase_ATP-bd"/>
</dbReference>
<dbReference type="GO" id="GO:0005634">
    <property type="term" value="C:nucleus"/>
    <property type="evidence" value="ECO:0007669"/>
    <property type="project" value="TreeGrafter"/>
</dbReference>